<dbReference type="InterPro" id="IPR003594">
    <property type="entry name" value="HATPase_dom"/>
</dbReference>
<dbReference type="InterPro" id="IPR050736">
    <property type="entry name" value="Sensor_HK_Regulatory"/>
</dbReference>
<dbReference type="InterPro" id="IPR005467">
    <property type="entry name" value="His_kinase_dom"/>
</dbReference>
<dbReference type="SUPFAM" id="SSF55874">
    <property type="entry name" value="ATPase domain of HSP90 chaperone/DNA topoisomerase II/histidine kinase"/>
    <property type="match status" value="2"/>
</dbReference>
<dbReference type="Proteomes" id="UP000306753">
    <property type="component" value="Unassembled WGS sequence"/>
</dbReference>
<sequence>MSETRLLTTVSIRSEVDVVSCRQCAKQIADWLGLSKLEQIRIATSISELARNVYQYARQGGFAFYLQSNARGQLTALVIESRDKGPGIPHLDRILDGSYESSTGMGVGLAGARRLMDDFEIETSPQGTLVRVAKRVHPPRPYPSEQQTQALRDALTREGTVDPYQEIQVQGEELLLTTAELLTKQQELEATNLELETTNKGVVALYSELEKTAQELQQAGESKSRFFSNMTHEFRTPINIIENISKLLLNGVDGQLNQEQLKQVRFISDAATELSELVNELLDLAEAQSGRMDINPQRFSLVDFMQQLRQFSGALSMRYPRITWGVQVPSQDVWLNTDRNRLFQIMRNLIGNAFKYTPQGSVTVRVYQPDADNLEFLVEDTGVGIAEDDQQRVFEEFCRIRSQGLTHIEGTGLGLSLAQKIATLLKGQISLTSKLGEGSRFYVQLPCEYDKRETGGSEFSLVDTTILLIDDNEADRYLVIKTLAPYDPVIIEAETARASIDRLHSVRPDIILLDLDLPDISGEDMLESMDWSMHQRVIINTAKPLDADDRERLLTMCHAILDKSQVDYHEALLRSVQQLCWSQAHEG</sequence>
<evidence type="ECO:0000259" key="9">
    <source>
        <dbReference type="PROSITE" id="PS50110"/>
    </source>
</evidence>
<keyword evidence="5 10" id="KW-0418">Kinase</keyword>
<dbReference type="EC" id="2.7.13.3" evidence="2"/>
<dbReference type="Pfam" id="PF00072">
    <property type="entry name" value="Response_reg"/>
    <property type="match status" value="1"/>
</dbReference>
<feature type="domain" description="Response regulatory" evidence="9">
    <location>
        <begin position="465"/>
        <end position="577"/>
    </location>
</feature>
<comment type="catalytic activity">
    <reaction evidence="1">
        <text>ATP + protein L-histidine = ADP + protein N-phospho-L-histidine.</text>
        <dbReference type="EC" id="2.7.13.3"/>
    </reaction>
</comment>
<dbReference type="GO" id="GO:0005886">
    <property type="term" value="C:plasma membrane"/>
    <property type="evidence" value="ECO:0007669"/>
    <property type="project" value="UniProtKB-ARBA"/>
</dbReference>
<dbReference type="Pfam" id="PF00512">
    <property type="entry name" value="HisKA"/>
    <property type="match status" value="1"/>
</dbReference>
<dbReference type="SUPFAM" id="SSF52172">
    <property type="entry name" value="CheY-like"/>
    <property type="match status" value="1"/>
</dbReference>
<evidence type="ECO:0000256" key="6">
    <source>
        <dbReference type="ARBA" id="ARBA00023012"/>
    </source>
</evidence>
<evidence type="ECO:0000313" key="11">
    <source>
        <dbReference type="Proteomes" id="UP000306753"/>
    </source>
</evidence>
<evidence type="ECO:0000256" key="1">
    <source>
        <dbReference type="ARBA" id="ARBA00000085"/>
    </source>
</evidence>
<evidence type="ECO:0000259" key="8">
    <source>
        <dbReference type="PROSITE" id="PS50109"/>
    </source>
</evidence>
<dbReference type="InterPro" id="IPR036890">
    <property type="entry name" value="HATPase_C_sf"/>
</dbReference>
<dbReference type="GO" id="GO:0000155">
    <property type="term" value="F:phosphorelay sensor kinase activity"/>
    <property type="evidence" value="ECO:0007669"/>
    <property type="project" value="InterPro"/>
</dbReference>
<dbReference type="PRINTS" id="PR00344">
    <property type="entry name" value="BCTRLSENSOR"/>
</dbReference>
<evidence type="ECO:0000256" key="7">
    <source>
        <dbReference type="PROSITE-ProRule" id="PRU00169"/>
    </source>
</evidence>
<dbReference type="CDD" id="cd16922">
    <property type="entry name" value="HATPase_EvgS-ArcB-TorS-like"/>
    <property type="match status" value="1"/>
</dbReference>
<comment type="caution">
    <text evidence="10">The sequence shown here is derived from an EMBL/GenBank/DDBJ whole genome shotgun (WGS) entry which is preliminary data.</text>
</comment>
<evidence type="ECO:0000313" key="10">
    <source>
        <dbReference type="EMBL" id="TLX62091.1"/>
    </source>
</evidence>
<evidence type="ECO:0000256" key="2">
    <source>
        <dbReference type="ARBA" id="ARBA00012438"/>
    </source>
</evidence>
<dbReference type="Gene3D" id="3.40.50.2300">
    <property type="match status" value="1"/>
</dbReference>
<dbReference type="CDD" id="cd00156">
    <property type="entry name" value="REC"/>
    <property type="match status" value="1"/>
</dbReference>
<name>A0A5R9QAI6_9GAMM</name>
<reference evidence="10 11" key="1">
    <citation type="journal article" date="2017" name="Eur. J. Clin. Microbiol. Infect. Dis.">
        <title>Uncommonly isolated clinical Pseudomonas: identification and phylogenetic assignation.</title>
        <authorList>
            <person name="Mulet M."/>
            <person name="Gomila M."/>
            <person name="Ramirez A."/>
            <person name="Cardew S."/>
            <person name="Moore E.R."/>
            <person name="Lalucat J."/>
            <person name="Garcia-Valdes E."/>
        </authorList>
    </citation>
    <scope>NUCLEOTIDE SEQUENCE [LARGE SCALE GENOMIC DNA]</scope>
    <source>
        <strain evidence="10 11">SD129</strain>
    </source>
</reference>
<keyword evidence="6" id="KW-0902">Two-component regulatory system</keyword>
<dbReference type="FunFam" id="3.30.565.10:FF:000006">
    <property type="entry name" value="Sensor histidine kinase WalK"/>
    <property type="match status" value="1"/>
</dbReference>
<accession>A0A5R9QAI6</accession>
<keyword evidence="4" id="KW-0808">Transferase</keyword>
<evidence type="ECO:0000256" key="3">
    <source>
        <dbReference type="ARBA" id="ARBA00022553"/>
    </source>
</evidence>
<keyword evidence="3 7" id="KW-0597">Phosphoprotein</keyword>
<dbReference type="AlphaFoldDB" id="A0A5R9QAI6"/>
<dbReference type="PANTHER" id="PTHR43711">
    <property type="entry name" value="TWO-COMPONENT HISTIDINE KINASE"/>
    <property type="match status" value="1"/>
</dbReference>
<dbReference type="InterPro" id="IPR001789">
    <property type="entry name" value="Sig_transdc_resp-reg_receiver"/>
</dbReference>
<evidence type="ECO:0000256" key="5">
    <source>
        <dbReference type="ARBA" id="ARBA00022777"/>
    </source>
</evidence>
<dbReference type="SMART" id="SM00448">
    <property type="entry name" value="REC"/>
    <property type="match status" value="1"/>
</dbReference>
<dbReference type="InterPro" id="IPR003661">
    <property type="entry name" value="HisK_dim/P_dom"/>
</dbReference>
<feature type="modified residue" description="4-aspartylphosphate" evidence="7">
    <location>
        <position position="514"/>
    </location>
</feature>
<dbReference type="InterPro" id="IPR004358">
    <property type="entry name" value="Sig_transdc_His_kin-like_C"/>
</dbReference>
<evidence type="ECO:0000256" key="4">
    <source>
        <dbReference type="ARBA" id="ARBA00022679"/>
    </source>
</evidence>
<dbReference type="PROSITE" id="PS50109">
    <property type="entry name" value="HIS_KIN"/>
    <property type="match status" value="1"/>
</dbReference>
<dbReference type="InterPro" id="IPR036097">
    <property type="entry name" value="HisK_dim/P_sf"/>
</dbReference>
<dbReference type="SMART" id="SM00388">
    <property type="entry name" value="HisKA"/>
    <property type="match status" value="1"/>
</dbReference>
<dbReference type="CDD" id="cd16934">
    <property type="entry name" value="HATPase_RsbT-like"/>
    <property type="match status" value="1"/>
</dbReference>
<dbReference type="Pfam" id="PF13581">
    <property type="entry name" value="HATPase_c_2"/>
    <property type="match status" value="1"/>
</dbReference>
<feature type="domain" description="Histidine kinase" evidence="8">
    <location>
        <begin position="229"/>
        <end position="449"/>
    </location>
</feature>
<proteinExistence type="predicted"/>
<dbReference type="Pfam" id="PF02518">
    <property type="entry name" value="HATPase_c"/>
    <property type="match status" value="1"/>
</dbReference>
<protein>
    <recommendedName>
        <fullName evidence="2">histidine kinase</fullName>
        <ecNumber evidence="2">2.7.13.3</ecNumber>
    </recommendedName>
</protein>
<organism evidence="10 11">
    <name type="scientific">Stutzerimonas nosocomialis</name>
    <dbReference type="NCBI Taxonomy" id="1056496"/>
    <lineage>
        <taxon>Bacteria</taxon>
        <taxon>Pseudomonadati</taxon>
        <taxon>Pseudomonadota</taxon>
        <taxon>Gammaproteobacteria</taxon>
        <taxon>Pseudomonadales</taxon>
        <taxon>Pseudomonadaceae</taxon>
        <taxon>Stutzerimonas</taxon>
    </lineage>
</organism>
<gene>
    <name evidence="10" type="ORF">DN820_17935</name>
</gene>
<dbReference type="Gene3D" id="3.30.565.10">
    <property type="entry name" value="Histidine kinase-like ATPase, C-terminal domain"/>
    <property type="match status" value="2"/>
</dbReference>
<dbReference type="InterPro" id="IPR011006">
    <property type="entry name" value="CheY-like_superfamily"/>
</dbReference>
<dbReference type="Gene3D" id="1.10.287.130">
    <property type="match status" value="1"/>
</dbReference>
<keyword evidence="11" id="KW-1185">Reference proteome</keyword>
<dbReference type="PANTHER" id="PTHR43711:SF31">
    <property type="entry name" value="HISTIDINE KINASE"/>
    <property type="match status" value="1"/>
</dbReference>
<dbReference type="RefSeq" id="WP_138412476.1">
    <property type="nucleotide sequence ID" value="NZ_QLAF01000022.1"/>
</dbReference>
<dbReference type="EMBL" id="QLAG01000027">
    <property type="protein sequence ID" value="TLX62091.1"/>
    <property type="molecule type" value="Genomic_DNA"/>
</dbReference>
<dbReference type="PROSITE" id="PS50110">
    <property type="entry name" value="RESPONSE_REGULATORY"/>
    <property type="match status" value="1"/>
</dbReference>
<dbReference type="SMART" id="SM00387">
    <property type="entry name" value="HATPase_c"/>
    <property type="match status" value="2"/>
</dbReference>
<dbReference type="SUPFAM" id="SSF47384">
    <property type="entry name" value="Homodimeric domain of signal transducing histidine kinase"/>
    <property type="match status" value="1"/>
</dbReference>
<dbReference type="CDD" id="cd00082">
    <property type="entry name" value="HisKA"/>
    <property type="match status" value="1"/>
</dbReference>